<dbReference type="RefSeq" id="WP_060150037.1">
    <property type="nucleotide sequence ID" value="NZ_LPGD01000097.1"/>
</dbReference>
<proteinExistence type="predicted"/>
<gene>
    <name evidence="1" type="ORF">WT44_13630</name>
</gene>
<dbReference type="Proteomes" id="UP000068603">
    <property type="component" value="Unassembled WGS sequence"/>
</dbReference>
<protein>
    <submittedName>
        <fullName evidence="1">Uncharacterized protein</fullName>
    </submittedName>
</protein>
<sequence length="126" mass="13139">MLNTLPVGITSAAYDAFIERGLARVAQDLDNAEARAELVDSIASSIEQRKALAPDPVEFVDALAAITDAEAAGVLAAFRAGPATFHSVIGAKYRKCVAALARAAAEADVQRLDDDARRNATARGDA</sequence>
<accession>A0A108LL71</accession>
<dbReference type="EMBL" id="LPHB01000040">
    <property type="protein sequence ID" value="KWA62665.1"/>
    <property type="molecule type" value="Genomic_DNA"/>
</dbReference>
<evidence type="ECO:0000313" key="1">
    <source>
        <dbReference type="EMBL" id="KWA62665.1"/>
    </source>
</evidence>
<organism evidence="1">
    <name type="scientific">Burkholderia stagnalis</name>
    <dbReference type="NCBI Taxonomy" id="1503054"/>
    <lineage>
        <taxon>Bacteria</taxon>
        <taxon>Pseudomonadati</taxon>
        <taxon>Pseudomonadota</taxon>
        <taxon>Betaproteobacteria</taxon>
        <taxon>Burkholderiales</taxon>
        <taxon>Burkholderiaceae</taxon>
        <taxon>Burkholderia</taxon>
        <taxon>Burkholderia cepacia complex</taxon>
    </lineage>
</organism>
<comment type="caution">
    <text evidence="1">The sequence shown here is derived from an EMBL/GenBank/DDBJ whole genome shotgun (WGS) entry which is preliminary data.</text>
</comment>
<reference evidence="1 2" key="1">
    <citation type="submission" date="2015-11" db="EMBL/GenBank/DDBJ databases">
        <title>Expanding the genomic diversity of Burkholderia species for the development of highly accurate diagnostics.</title>
        <authorList>
            <person name="Sahl J."/>
            <person name="Keim P."/>
            <person name="Wagner D."/>
        </authorList>
    </citation>
    <scope>NUCLEOTIDE SEQUENCE [LARGE SCALE GENOMIC DNA]</scope>
    <source>
        <strain evidence="1 2">MSMB1960WGS</strain>
    </source>
</reference>
<evidence type="ECO:0000313" key="2">
    <source>
        <dbReference type="Proteomes" id="UP000068603"/>
    </source>
</evidence>
<name>A0A108LL71_9BURK</name>
<dbReference type="AlphaFoldDB" id="A0A108LL71"/>